<dbReference type="STRING" id="504486.SAMN05660703_2410"/>
<proteinExistence type="predicted"/>
<evidence type="ECO:0000256" key="1">
    <source>
        <dbReference type="SAM" id="SignalP"/>
    </source>
</evidence>
<feature type="chain" id="PRO_5012213060" evidence="1">
    <location>
        <begin position="23"/>
        <end position="159"/>
    </location>
</feature>
<dbReference type="InterPro" id="IPR024311">
    <property type="entry name" value="Lipocalin-like"/>
</dbReference>
<feature type="domain" description="Lipocalin-like" evidence="2">
    <location>
        <begin position="32"/>
        <end position="139"/>
    </location>
</feature>
<dbReference type="OrthoDB" id="1121756at2"/>
<organism evidence="3 4">
    <name type="scientific">Cellulophaga tyrosinoxydans</name>
    <dbReference type="NCBI Taxonomy" id="504486"/>
    <lineage>
        <taxon>Bacteria</taxon>
        <taxon>Pseudomonadati</taxon>
        <taxon>Bacteroidota</taxon>
        <taxon>Flavobacteriia</taxon>
        <taxon>Flavobacteriales</taxon>
        <taxon>Flavobacteriaceae</taxon>
        <taxon>Cellulophaga</taxon>
    </lineage>
</organism>
<sequence>MKKTVVLSLLISLLFMSCSSTKAIREKRNLFSGTWILNNVSFEGQPGTFKAVLFNDASDACFEGSNWFFRDNNSTGRYTLDQTASCNGGDRFFRWSVIENDYGTSQLQFKAIDEKRKDISSGYGYRLDITSLTETSMTLKSKVTENGSPISVVYEFIKQ</sequence>
<dbReference type="EMBL" id="FWXO01000004">
    <property type="protein sequence ID" value="SMC72442.1"/>
    <property type="molecule type" value="Genomic_DNA"/>
</dbReference>
<dbReference type="AlphaFoldDB" id="A0A1W2BIC9"/>
<evidence type="ECO:0000259" key="2">
    <source>
        <dbReference type="Pfam" id="PF13648"/>
    </source>
</evidence>
<gene>
    <name evidence="3" type="ORF">SAMN05660703_2410</name>
</gene>
<reference evidence="4" key="1">
    <citation type="submission" date="2017-04" db="EMBL/GenBank/DDBJ databases">
        <authorList>
            <person name="Varghese N."/>
            <person name="Submissions S."/>
        </authorList>
    </citation>
    <scope>NUCLEOTIDE SEQUENCE [LARGE SCALE GENOMIC DNA]</scope>
    <source>
        <strain evidence="4">DSM 21164</strain>
    </source>
</reference>
<accession>A0A1W2BIC9</accession>
<dbReference type="PROSITE" id="PS51257">
    <property type="entry name" value="PROKAR_LIPOPROTEIN"/>
    <property type="match status" value="1"/>
</dbReference>
<name>A0A1W2BIC9_9FLAO</name>
<feature type="signal peptide" evidence="1">
    <location>
        <begin position="1"/>
        <end position="22"/>
    </location>
</feature>
<dbReference type="Pfam" id="PF13648">
    <property type="entry name" value="Lipocalin_4"/>
    <property type="match status" value="1"/>
</dbReference>
<evidence type="ECO:0000313" key="4">
    <source>
        <dbReference type="Proteomes" id="UP000192360"/>
    </source>
</evidence>
<keyword evidence="4" id="KW-1185">Reference proteome</keyword>
<protein>
    <submittedName>
        <fullName evidence="3">Lipocalin-like domain-containing protein</fullName>
    </submittedName>
</protein>
<keyword evidence="1" id="KW-0732">Signal</keyword>
<dbReference type="RefSeq" id="WP_084061742.1">
    <property type="nucleotide sequence ID" value="NZ_FWXO01000004.1"/>
</dbReference>
<dbReference type="Proteomes" id="UP000192360">
    <property type="component" value="Unassembled WGS sequence"/>
</dbReference>
<evidence type="ECO:0000313" key="3">
    <source>
        <dbReference type="EMBL" id="SMC72442.1"/>
    </source>
</evidence>